<keyword evidence="1 2" id="KW-0812">Transmembrane</keyword>
<accession>A0A6F9DW29</accession>
<protein>
    <submittedName>
        <fullName evidence="2">Transmembrane protein 222</fullName>
    </submittedName>
</protein>
<keyword evidence="1" id="KW-1133">Transmembrane helix</keyword>
<dbReference type="EMBL" id="LR791213">
    <property type="protein sequence ID" value="CAB3267075.1"/>
    <property type="molecule type" value="mRNA"/>
</dbReference>
<dbReference type="PANTHER" id="PTHR20921:SF0">
    <property type="entry name" value="TRANSMEMBRANE PROTEIN 222"/>
    <property type="match status" value="1"/>
</dbReference>
<dbReference type="InterPro" id="IPR008496">
    <property type="entry name" value="TMEM222/RTE1"/>
</dbReference>
<keyword evidence="1" id="KW-0472">Membrane</keyword>
<evidence type="ECO:0000256" key="1">
    <source>
        <dbReference type="SAM" id="Phobius"/>
    </source>
</evidence>
<organism evidence="2">
    <name type="scientific">Phallusia mammillata</name>
    <dbReference type="NCBI Taxonomy" id="59560"/>
    <lineage>
        <taxon>Eukaryota</taxon>
        <taxon>Metazoa</taxon>
        <taxon>Chordata</taxon>
        <taxon>Tunicata</taxon>
        <taxon>Ascidiacea</taxon>
        <taxon>Phlebobranchia</taxon>
        <taxon>Ascidiidae</taxon>
        <taxon>Phallusia</taxon>
    </lineage>
</organism>
<name>A0A6F9DW29_9ASCI</name>
<dbReference type="AlphaFoldDB" id="A0A6F9DW29"/>
<proteinExistence type="evidence at transcript level"/>
<evidence type="ECO:0000313" key="2">
    <source>
        <dbReference type="EMBL" id="CAB3267075.1"/>
    </source>
</evidence>
<reference evidence="2" key="1">
    <citation type="submission" date="2020-04" db="EMBL/GenBank/DDBJ databases">
        <authorList>
            <person name="Neveu A P."/>
        </authorList>
    </citation>
    <scope>NUCLEOTIDE SEQUENCE</scope>
    <source>
        <tissue evidence="2">Whole embryo</tissue>
    </source>
</reference>
<feature type="transmembrane region" description="Helical" evidence="1">
    <location>
        <begin position="21"/>
        <end position="49"/>
    </location>
</feature>
<gene>
    <name evidence="2" type="primary">Tmem222</name>
</gene>
<sequence length="151" mass="17523">MDMPTQRSSDIRPDIQRFPTSIVWTPIPMLTWLFPIIGHMGIATSVGIIRDFAGPYYVSEDCMGFGKPTKYWQLSSDKVQFSSWDQAVHEASEEYKQRMHNLCCDNCHSHVAYALNLMQYNGSNSWNMVKLCFLMLLYGKYVRWALLLLNL</sequence>
<dbReference type="PANTHER" id="PTHR20921">
    <property type="entry name" value="TRANSMEMBRANE PROTEIN 222"/>
    <property type="match status" value="1"/>
</dbReference>
<dbReference type="Pfam" id="PF05608">
    <property type="entry name" value="RTE1"/>
    <property type="match status" value="2"/>
</dbReference>